<evidence type="ECO:0000256" key="1">
    <source>
        <dbReference type="ARBA" id="ARBA00009477"/>
    </source>
</evidence>
<dbReference type="GO" id="GO:0015562">
    <property type="term" value="F:efflux transmembrane transporter activity"/>
    <property type="evidence" value="ECO:0007669"/>
    <property type="project" value="TreeGrafter"/>
</dbReference>
<dbReference type="PANTHER" id="PTHR30469">
    <property type="entry name" value="MULTIDRUG RESISTANCE PROTEIN MDTA"/>
    <property type="match status" value="1"/>
</dbReference>
<gene>
    <name evidence="2" type="ORF">GCM10011309_23770</name>
</gene>
<keyword evidence="3" id="KW-1185">Reference proteome</keyword>
<name>A0A918NHA4_9PROT</name>
<dbReference type="AlphaFoldDB" id="A0A918NHA4"/>
<dbReference type="NCBIfam" id="TIGR01730">
    <property type="entry name" value="RND_mfp"/>
    <property type="match status" value="1"/>
</dbReference>
<dbReference type="Gene3D" id="2.40.30.170">
    <property type="match status" value="1"/>
</dbReference>
<protein>
    <recommendedName>
        <fullName evidence="4">RND family efflux transporter MFP subunit</fullName>
    </recommendedName>
</protein>
<comment type="similarity">
    <text evidence="1">Belongs to the membrane fusion protein (MFP) (TC 8.A.1) family.</text>
</comment>
<dbReference type="GO" id="GO:1990281">
    <property type="term" value="C:efflux pump complex"/>
    <property type="evidence" value="ECO:0007669"/>
    <property type="project" value="TreeGrafter"/>
</dbReference>
<evidence type="ECO:0000313" key="2">
    <source>
        <dbReference type="EMBL" id="GGX73089.1"/>
    </source>
</evidence>
<evidence type="ECO:0008006" key="4">
    <source>
        <dbReference type="Google" id="ProtNLM"/>
    </source>
</evidence>
<reference evidence="2 3" key="1">
    <citation type="journal article" date="2014" name="Int. J. Syst. Evol. Microbiol.">
        <title>Complete genome sequence of Corynebacterium casei LMG S-19264T (=DSM 44701T), isolated from a smear-ripened cheese.</title>
        <authorList>
            <consortium name="US DOE Joint Genome Institute (JGI-PGF)"/>
            <person name="Walter F."/>
            <person name="Albersmeier A."/>
            <person name="Kalinowski J."/>
            <person name="Ruckert C."/>
        </authorList>
    </citation>
    <scope>NUCLEOTIDE SEQUENCE [LARGE SCALE GENOMIC DNA]</scope>
    <source>
        <strain evidence="2 3">KCTC 23968</strain>
    </source>
</reference>
<sequence length="258" mass="27473">MSRILRHTIPTLAFALVSTPTFGLETAGKEVAIPKDETALSVSTRGVLVAGQSADISAGMTGRLTFTPFKTGQYFKRGATLAKFDCERQEAELQSRQAAHATQSLRYENQAELLKMGAAGELDVSIAKSERDQIAAEVSSLKIALKDCVVSAPFPGFITARHVDAYESVQAGQPLYSLNRAGTTEISIIAPSAWASWVKSGTKLTFKVDETSESVAAKVQRLSAIVDPVSQTIEITAQLTGKHSGRPGMSGIAVFEAP</sequence>
<evidence type="ECO:0000313" key="3">
    <source>
        <dbReference type="Proteomes" id="UP000600865"/>
    </source>
</evidence>
<dbReference type="Gene3D" id="2.40.50.100">
    <property type="match status" value="1"/>
</dbReference>
<dbReference type="Gene3D" id="1.10.287.470">
    <property type="entry name" value="Helix hairpin bin"/>
    <property type="match status" value="1"/>
</dbReference>
<proteinExistence type="inferred from homology"/>
<dbReference type="RefSeq" id="WP_189586363.1">
    <property type="nucleotide sequence ID" value="NZ_BMYV01000003.1"/>
</dbReference>
<organism evidence="2 3">
    <name type="scientific">Litorimonas cladophorae</name>
    <dbReference type="NCBI Taxonomy" id="1220491"/>
    <lineage>
        <taxon>Bacteria</taxon>
        <taxon>Pseudomonadati</taxon>
        <taxon>Pseudomonadota</taxon>
        <taxon>Alphaproteobacteria</taxon>
        <taxon>Maricaulales</taxon>
        <taxon>Robiginitomaculaceae</taxon>
    </lineage>
</organism>
<dbReference type="InterPro" id="IPR006143">
    <property type="entry name" value="RND_pump_MFP"/>
</dbReference>
<dbReference type="Proteomes" id="UP000600865">
    <property type="component" value="Unassembled WGS sequence"/>
</dbReference>
<accession>A0A918NHA4</accession>
<dbReference type="EMBL" id="BMYV01000003">
    <property type="protein sequence ID" value="GGX73089.1"/>
    <property type="molecule type" value="Genomic_DNA"/>
</dbReference>
<dbReference type="SUPFAM" id="SSF111369">
    <property type="entry name" value="HlyD-like secretion proteins"/>
    <property type="match status" value="1"/>
</dbReference>
<comment type="caution">
    <text evidence="2">The sequence shown here is derived from an EMBL/GenBank/DDBJ whole genome shotgun (WGS) entry which is preliminary data.</text>
</comment>